<dbReference type="InterPro" id="IPR008979">
    <property type="entry name" value="Galactose-bd-like_sf"/>
</dbReference>
<dbReference type="InterPro" id="IPR057561">
    <property type="entry name" value="NADase_transloc"/>
</dbReference>
<sequence>MDTCASCGHELVVGRFCTNCGRLRESAPTDEGVEATRQLPAVSAPVAPFAGEPDDWRSDTAERPVARHAARPSALPPPPPPPPAPLVPGDGPRFPLYADQAAPVDAPIDAQVDALNDTAVDEQRHRPAPRRWLPWAAAATVLLLVVVLGVWMLAGGAPESPAQATDPASAGNGGHGAKASGGAADVAREATAQVPATAPPNQDVDGNMVRYESRNMLDGVPTTCWRMAGDGSGQQITFDLAATTTLTTVGLVNGYAKTATDGRGHELDWYHGNRRVLAVEWAFDDGTTVTQDLRDSRKMQTLDVDPVTTQHVRLTLVSVSPPGKGPAARDYTPISDVTLQGTAG</sequence>
<dbReference type="NCBIfam" id="NF047619">
    <property type="entry name" value="NADase_discoid"/>
    <property type="match status" value="1"/>
</dbReference>
<reference evidence="5" key="1">
    <citation type="journal article" date="2019" name="Int. J. Syst. Evol. Microbiol.">
        <title>The Global Catalogue of Microorganisms (GCM) 10K type strain sequencing project: providing services to taxonomists for standard genome sequencing and annotation.</title>
        <authorList>
            <consortium name="The Broad Institute Genomics Platform"/>
            <consortium name="The Broad Institute Genome Sequencing Center for Infectious Disease"/>
            <person name="Wu L."/>
            <person name="Ma J."/>
        </authorList>
    </citation>
    <scope>NUCLEOTIDE SEQUENCE [LARGE SCALE GENOMIC DNA]</scope>
    <source>
        <strain evidence="5">JCM 16022</strain>
    </source>
</reference>
<feature type="compositionally biased region" description="Polar residues" evidence="1">
    <location>
        <begin position="335"/>
        <end position="344"/>
    </location>
</feature>
<dbReference type="Proteomes" id="UP001501771">
    <property type="component" value="Unassembled WGS sequence"/>
</dbReference>
<accession>A0ABN2ZVA4</accession>
<protein>
    <recommendedName>
        <fullName evidence="3">NAD glycohydrolase translocation F5/8 type C domain-containing protein</fullName>
    </recommendedName>
</protein>
<proteinExistence type="predicted"/>
<keyword evidence="5" id="KW-1185">Reference proteome</keyword>
<evidence type="ECO:0000256" key="1">
    <source>
        <dbReference type="SAM" id="MobiDB-lite"/>
    </source>
</evidence>
<dbReference type="EMBL" id="BAAAQR010000007">
    <property type="protein sequence ID" value="GAA2148283.1"/>
    <property type="molecule type" value="Genomic_DNA"/>
</dbReference>
<feature type="compositionally biased region" description="Basic and acidic residues" evidence="1">
    <location>
        <begin position="54"/>
        <end position="65"/>
    </location>
</feature>
<feature type="region of interest" description="Disordered" evidence="1">
    <location>
        <begin position="28"/>
        <end position="97"/>
    </location>
</feature>
<keyword evidence="2" id="KW-0472">Membrane</keyword>
<dbReference type="RefSeq" id="WP_344152793.1">
    <property type="nucleotide sequence ID" value="NZ_BAAAQR010000007.1"/>
</dbReference>
<feature type="region of interest" description="Disordered" evidence="1">
    <location>
        <begin position="321"/>
        <end position="344"/>
    </location>
</feature>
<evidence type="ECO:0000256" key="2">
    <source>
        <dbReference type="SAM" id="Phobius"/>
    </source>
</evidence>
<dbReference type="Pfam" id="PF25302">
    <property type="entry name" value="NADase_transloc"/>
    <property type="match status" value="1"/>
</dbReference>
<evidence type="ECO:0000313" key="4">
    <source>
        <dbReference type="EMBL" id="GAA2148283.1"/>
    </source>
</evidence>
<feature type="transmembrane region" description="Helical" evidence="2">
    <location>
        <begin position="132"/>
        <end position="154"/>
    </location>
</feature>
<evidence type="ECO:0000259" key="3">
    <source>
        <dbReference type="Pfam" id="PF25302"/>
    </source>
</evidence>
<organism evidence="4 5">
    <name type="scientific">Nocardioides koreensis</name>
    <dbReference type="NCBI Taxonomy" id="433651"/>
    <lineage>
        <taxon>Bacteria</taxon>
        <taxon>Bacillati</taxon>
        <taxon>Actinomycetota</taxon>
        <taxon>Actinomycetes</taxon>
        <taxon>Propionibacteriales</taxon>
        <taxon>Nocardioidaceae</taxon>
        <taxon>Nocardioides</taxon>
    </lineage>
</organism>
<dbReference type="SUPFAM" id="SSF49785">
    <property type="entry name" value="Galactose-binding domain-like"/>
    <property type="match status" value="1"/>
</dbReference>
<dbReference type="Gene3D" id="2.60.120.260">
    <property type="entry name" value="Galactose-binding domain-like"/>
    <property type="match status" value="1"/>
</dbReference>
<keyword evidence="2" id="KW-0812">Transmembrane</keyword>
<comment type="caution">
    <text evidence="4">The sequence shown here is derived from an EMBL/GenBank/DDBJ whole genome shotgun (WGS) entry which is preliminary data.</text>
</comment>
<gene>
    <name evidence="4" type="ORF">GCM10009844_26540</name>
</gene>
<keyword evidence="2" id="KW-1133">Transmembrane helix</keyword>
<name>A0ABN2ZVA4_9ACTN</name>
<feature type="region of interest" description="Disordered" evidence="1">
    <location>
        <begin position="158"/>
        <end position="206"/>
    </location>
</feature>
<evidence type="ECO:0000313" key="5">
    <source>
        <dbReference type="Proteomes" id="UP001501771"/>
    </source>
</evidence>
<feature type="compositionally biased region" description="Pro residues" evidence="1">
    <location>
        <begin position="74"/>
        <end position="86"/>
    </location>
</feature>
<feature type="domain" description="NAD glycohydrolase translocation F5/8 type C" evidence="3">
    <location>
        <begin position="207"/>
        <end position="338"/>
    </location>
</feature>